<comment type="caution">
    <text evidence="4">The sequence shown here is derived from an EMBL/GenBank/DDBJ whole genome shotgun (WGS) entry which is preliminary data.</text>
</comment>
<dbReference type="EMBL" id="RKHL01000001">
    <property type="protein sequence ID" value="ROR80660.1"/>
    <property type="molecule type" value="Genomic_DNA"/>
</dbReference>
<protein>
    <submittedName>
        <fullName evidence="4">FCD domain-containing protein</fullName>
    </submittedName>
</protein>
<gene>
    <name evidence="4" type="ORF">EDD42_0703</name>
</gene>
<evidence type="ECO:0000256" key="1">
    <source>
        <dbReference type="ARBA" id="ARBA00023015"/>
    </source>
</evidence>
<reference evidence="4 5" key="1">
    <citation type="submission" date="2018-11" db="EMBL/GenBank/DDBJ databases">
        <title>Sequencing the genomes of 1000 actinobacteria strains.</title>
        <authorList>
            <person name="Klenk H.-P."/>
        </authorList>
    </citation>
    <scope>NUCLEOTIDE SEQUENCE [LARGE SCALE GENOMIC DNA]</scope>
    <source>
        <strain evidence="4 5">DSM 14012</strain>
    </source>
</reference>
<keyword evidence="5" id="KW-1185">Reference proteome</keyword>
<dbReference type="InterPro" id="IPR008920">
    <property type="entry name" value="TF_FadR/GntR_C"/>
</dbReference>
<dbReference type="SUPFAM" id="SSF48008">
    <property type="entry name" value="GntR ligand-binding domain-like"/>
    <property type="match status" value="1"/>
</dbReference>
<dbReference type="RefSeq" id="WP_085511864.1">
    <property type="nucleotide sequence ID" value="NZ_FXAP01000003.1"/>
</dbReference>
<evidence type="ECO:0000313" key="4">
    <source>
        <dbReference type="EMBL" id="ROR80660.1"/>
    </source>
</evidence>
<evidence type="ECO:0000256" key="3">
    <source>
        <dbReference type="ARBA" id="ARBA00023163"/>
    </source>
</evidence>
<organism evidence="4 5">
    <name type="scientific">Plantibacter flavus</name>
    <dbReference type="NCBI Taxonomy" id="150123"/>
    <lineage>
        <taxon>Bacteria</taxon>
        <taxon>Bacillati</taxon>
        <taxon>Actinomycetota</taxon>
        <taxon>Actinomycetes</taxon>
        <taxon>Micrococcales</taxon>
        <taxon>Microbacteriaceae</taxon>
        <taxon>Plantibacter</taxon>
    </lineage>
</organism>
<keyword evidence="3" id="KW-0804">Transcription</keyword>
<dbReference type="AlphaFoldDB" id="A0A3N2BZG5"/>
<accession>A0A3N2BZG5</accession>
<name>A0A3N2BZG5_9MICO</name>
<keyword evidence="1" id="KW-0805">Transcription regulation</keyword>
<sequence>MSADSADSRPRHRRIHLFQTLGALLGGVTRVTVPVLGDADRAALIAELDEVSRVIGLQDPVAYAERSWPLMDHLVALCPNRILVTTARDALALLSPQLEVTADTDWLDWPSLAVDFPILRDAVAEGDAIAAELAVERLWGMAATLP</sequence>
<dbReference type="GO" id="GO:0003677">
    <property type="term" value="F:DNA binding"/>
    <property type="evidence" value="ECO:0007669"/>
    <property type="project" value="UniProtKB-KW"/>
</dbReference>
<proteinExistence type="predicted"/>
<evidence type="ECO:0000256" key="2">
    <source>
        <dbReference type="ARBA" id="ARBA00023125"/>
    </source>
</evidence>
<dbReference type="Gene3D" id="1.20.120.530">
    <property type="entry name" value="GntR ligand-binding domain-like"/>
    <property type="match status" value="1"/>
</dbReference>
<keyword evidence="2" id="KW-0238">DNA-binding</keyword>
<evidence type="ECO:0000313" key="5">
    <source>
        <dbReference type="Proteomes" id="UP000266915"/>
    </source>
</evidence>
<dbReference type="Proteomes" id="UP000266915">
    <property type="component" value="Unassembled WGS sequence"/>
</dbReference>